<feature type="region of interest" description="Disordered" evidence="1">
    <location>
        <begin position="97"/>
        <end position="133"/>
    </location>
</feature>
<evidence type="ECO:0000313" key="2">
    <source>
        <dbReference type="EMBL" id="KAF6003022.1"/>
    </source>
</evidence>
<dbReference type="SUPFAM" id="SSF51197">
    <property type="entry name" value="Clavaminate synthase-like"/>
    <property type="match status" value="1"/>
</dbReference>
<comment type="caution">
    <text evidence="2">The sequence shown here is derived from an EMBL/GenBank/DDBJ whole genome shotgun (WGS) entry which is preliminary data.</text>
</comment>
<protein>
    <recommendedName>
        <fullName evidence="4">Clavaminate synthase-like protein</fullName>
    </recommendedName>
</protein>
<accession>A0A7J7IIU1</accession>
<sequence>MTGLELPVVDTDTYRQYREASADGCASTHVVPKNVHNDCVRLAEALAQYGAVVIRASTVPAADNKAFLKLMAAYFAQPDKVEDARPELNYQVGWTPAFTERPRPIPPDFKGDDPVTPRPSEPSLPSPPDPKERFLWRMGPRPLHSRFPEQNATPVIPKRFAEQWADVMDRWGGRLLDVIRLVAEMMALGLGLERDTFTSRMEFGPHLLAPTGSNLSELRGKPNRVLAGFHYDLCFLTIHGKANAPGLYLWTRSGSRFPARVPQGCLLVQSGLQLEWLTGGVIRRGYHEVVADEAALALAQQHDEDQRARPAAQQRPLLARKFDLICAHRVGPSP</sequence>
<evidence type="ECO:0000313" key="3">
    <source>
        <dbReference type="Proteomes" id="UP000530660"/>
    </source>
</evidence>
<dbReference type="Proteomes" id="UP000530660">
    <property type="component" value="Unassembled WGS sequence"/>
</dbReference>
<evidence type="ECO:0008006" key="4">
    <source>
        <dbReference type="Google" id="ProtNLM"/>
    </source>
</evidence>
<proteinExistence type="predicted"/>
<reference evidence="2 3" key="1">
    <citation type="journal article" date="2020" name="J. Phycol.">
        <title>Comparative genome analysis reveals Cyanidiococcus gen. nov., a new extremophilic red algal genus sister to Cyanidioschyzon (Cyanidioschyzonaceae, Rhodophyta).</title>
        <authorList>
            <person name="Liu S.-L."/>
            <person name="Chiang Y.-R."/>
            <person name="Yoon H.S."/>
            <person name="Fu H.-Y."/>
        </authorList>
    </citation>
    <scope>NUCLEOTIDE SEQUENCE [LARGE SCALE GENOMIC DNA]</scope>
    <source>
        <strain evidence="2 3">THAL066</strain>
    </source>
</reference>
<dbReference type="AlphaFoldDB" id="A0A7J7IIU1"/>
<keyword evidence="3" id="KW-1185">Reference proteome</keyword>
<dbReference type="InterPro" id="IPR027443">
    <property type="entry name" value="IPNS-like_sf"/>
</dbReference>
<dbReference type="OrthoDB" id="10248513at2759"/>
<name>A0A7J7IIU1_9RHOD</name>
<dbReference type="Gene3D" id="2.60.120.330">
    <property type="entry name" value="B-lactam Antibiotic, Isopenicillin N Synthase, Chain"/>
    <property type="match status" value="1"/>
</dbReference>
<evidence type="ECO:0000256" key="1">
    <source>
        <dbReference type="SAM" id="MobiDB-lite"/>
    </source>
</evidence>
<dbReference type="EMBL" id="VWRR01000008">
    <property type="protein sequence ID" value="KAF6003022.1"/>
    <property type="molecule type" value="Genomic_DNA"/>
</dbReference>
<organism evidence="2 3">
    <name type="scientific">Cyanidiococcus yangmingshanensis</name>
    <dbReference type="NCBI Taxonomy" id="2690220"/>
    <lineage>
        <taxon>Eukaryota</taxon>
        <taxon>Rhodophyta</taxon>
        <taxon>Bangiophyceae</taxon>
        <taxon>Cyanidiales</taxon>
        <taxon>Cyanidiaceae</taxon>
        <taxon>Cyanidiococcus</taxon>
    </lineage>
</organism>
<feature type="compositionally biased region" description="Pro residues" evidence="1">
    <location>
        <begin position="116"/>
        <end position="128"/>
    </location>
</feature>
<gene>
    <name evidence="2" type="ORF">F1559_002736</name>
</gene>